<accession>A0AAX3NAN7</accession>
<dbReference type="NCBIfam" id="TIGR00060">
    <property type="entry name" value="L18_bact"/>
    <property type="match status" value="1"/>
</dbReference>
<evidence type="ECO:0000256" key="6">
    <source>
        <dbReference type="ARBA" id="ARBA00035197"/>
    </source>
</evidence>
<evidence type="ECO:0000256" key="1">
    <source>
        <dbReference type="ARBA" id="ARBA00007116"/>
    </source>
</evidence>
<dbReference type="HAMAP" id="MF_01337_B">
    <property type="entry name" value="Ribosomal_uL18_B"/>
    <property type="match status" value="1"/>
</dbReference>
<comment type="similarity">
    <text evidence="1 7">Belongs to the universal ribosomal protein uL18 family.</text>
</comment>
<dbReference type="GO" id="GO:0006412">
    <property type="term" value="P:translation"/>
    <property type="evidence" value="ECO:0007669"/>
    <property type="project" value="UniProtKB-UniRule"/>
</dbReference>
<dbReference type="EMBL" id="CP110496">
    <property type="protein sequence ID" value="WDI78576.1"/>
    <property type="molecule type" value="Genomic_DNA"/>
</dbReference>
<dbReference type="RefSeq" id="WP_274360602.1">
    <property type="nucleotide sequence ID" value="NZ_CP110496.1"/>
</dbReference>
<dbReference type="FunFam" id="3.30.420.100:FF:000001">
    <property type="entry name" value="50S ribosomal protein L18"/>
    <property type="match status" value="1"/>
</dbReference>
<name>A0AAX3NAN7_9ENTR</name>
<dbReference type="GO" id="GO:0003735">
    <property type="term" value="F:structural constituent of ribosome"/>
    <property type="evidence" value="ECO:0007669"/>
    <property type="project" value="InterPro"/>
</dbReference>
<comment type="function">
    <text evidence="7">This is one of the proteins that bind and probably mediate the attachment of the 5S RNA into the large ribosomal subunit, where it forms part of the central protuberance.</text>
</comment>
<sequence>MNKKKSRLVRANRIRYKFKKDNVFRLVVHRTYRHIYAQIISSDSCNVLVSASTTENKIFKLIKNTGNISAAVIVGKKIAKRSINKGIVKVSFDRSGFKYHGRIKALADAAREFGLKF</sequence>
<dbReference type="PANTHER" id="PTHR12899">
    <property type="entry name" value="39S RIBOSOMAL PROTEIN L18, MITOCHONDRIAL"/>
    <property type="match status" value="1"/>
</dbReference>
<evidence type="ECO:0000256" key="5">
    <source>
        <dbReference type="ARBA" id="ARBA00023274"/>
    </source>
</evidence>
<reference evidence="8" key="1">
    <citation type="submission" date="2022-11" db="EMBL/GenBank/DDBJ databases">
        <title>Genomic comparisons reveal selection pressure and functional variation between nutritional endosymbionts of cave-adapted and epigean Hawaiian planthoppers.</title>
        <authorList>
            <person name="Gossett J.M."/>
            <person name="Porter M.L."/>
            <person name="Vasquez Y."/>
            <person name="Bennett G.M."/>
            <person name="Chong R.A."/>
        </authorList>
    </citation>
    <scope>NUCLEOTIDE SEQUENCE</scope>
    <source>
        <strain evidence="8">OPOL2</strain>
    </source>
</reference>
<dbReference type="InterPro" id="IPR005484">
    <property type="entry name" value="Ribosomal_uL18_bac/plant/anim"/>
</dbReference>
<dbReference type="Proteomes" id="UP001214992">
    <property type="component" value="Chromosome"/>
</dbReference>
<dbReference type="AlphaFoldDB" id="A0AAX3NAN7"/>
<evidence type="ECO:0000256" key="3">
    <source>
        <dbReference type="ARBA" id="ARBA00022884"/>
    </source>
</evidence>
<dbReference type="GO" id="GO:0008097">
    <property type="term" value="F:5S rRNA binding"/>
    <property type="evidence" value="ECO:0007669"/>
    <property type="project" value="TreeGrafter"/>
</dbReference>
<protein>
    <recommendedName>
        <fullName evidence="6 7">Large ribosomal subunit protein uL18</fullName>
    </recommendedName>
</protein>
<keyword evidence="2 7" id="KW-0699">rRNA-binding</keyword>
<evidence type="ECO:0000256" key="4">
    <source>
        <dbReference type="ARBA" id="ARBA00022980"/>
    </source>
</evidence>
<dbReference type="PANTHER" id="PTHR12899:SF3">
    <property type="entry name" value="LARGE RIBOSOMAL SUBUNIT PROTEIN UL18M"/>
    <property type="match status" value="1"/>
</dbReference>
<evidence type="ECO:0000256" key="7">
    <source>
        <dbReference type="HAMAP-Rule" id="MF_01337"/>
    </source>
</evidence>
<dbReference type="InterPro" id="IPR004389">
    <property type="entry name" value="Ribosomal_uL18_bac-type"/>
</dbReference>
<keyword evidence="3 7" id="KW-0694">RNA-binding</keyword>
<evidence type="ECO:0000313" key="8">
    <source>
        <dbReference type="EMBL" id="WDI78576.1"/>
    </source>
</evidence>
<keyword evidence="5 7" id="KW-0687">Ribonucleoprotein</keyword>
<dbReference type="SUPFAM" id="SSF53137">
    <property type="entry name" value="Translational machinery components"/>
    <property type="match status" value="1"/>
</dbReference>
<dbReference type="GO" id="GO:0022625">
    <property type="term" value="C:cytosolic large ribosomal subunit"/>
    <property type="evidence" value="ECO:0007669"/>
    <property type="project" value="TreeGrafter"/>
</dbReference>
<dbReference type="CDD" id="cd00432">
    <property type="entry name" value="Ribosomal_L18_L5e"/>
    <property type="match status" value="1"/>
</dbReference>
<dbReference type="Pfam" id="PF00861">
    <property type="entry name" value="Ribosomal_L18p"/>
    <property type="match status" value="1"/>
</dbReference>
<keyword evidence="4 7" id="KW-0689">Ribosomal protein</keyword>
<gene>
    <name evidence="7 8" type="primary">rplR</name>
    <name evidence="8" type="ORF">ONB71_00260</name>
</gene>
<dbReference type="Gene3D" id="3.30.420.100">
    <property type="match status" value="1"/>
</dbReference>
<evidence type="ECO:0000256" key="2">
    <source>
        <dbReference type="ARBA" id="ARBA00022730"/>
    </source>
</evidence>
<evidence type="ECO:0000313" key="9">
    <source>
        <dbReference type="Proteomes" id="UP001214992"/>
    </source>
</evidence>
<proteinExistence type="inferred from homology"/>
<organism evidence="8 9">
    <name type="scientific">Candidatus Purcelliella pentastirinorum</name>
    <dbReference type="NCBI Taxonomy" id="472834"/>
    <lineage>
        <taxon>Bacteria</taxon>
        <taxon>Pseudomonadati</taxon>
        <taxon>Pseudomonadota</taxon>
        <taxon>Gammaproteobacteria</taxon>
        <taxon>Enterobacterales</taxon>
        <taxon>Enterobacteriaceae</taxon>
        <taxon>Candidatus Purcelliella</taxon>
    </lineage>
</organism>
<comment type="subunit">
    <text evidence="7">Part of the 50S ribosomal subunit; part of the 5S rRNA/L5/L18/L25 subcomplex. Contacts the 5S and 23S rRNAs.</text>
</comment>
<dbReference type="InterPro" id="IPR057268">
    <property type="entry name" value="Ribosomal_L18"/>
</dbReference>